<feature type="transmembrane region" description="Helical" evidence="7">
    <location>
        <begin position="21"/>
        <end position="41"/>
    </location>
</feature>
<dbReference type="SUPFAM" id="SSF47384">
    <property type="entry name" value="Homodimeric domain of signal transducing histidine kinase"/>
    <property type="match status" value="1"/>
</dbReference>
<evidence type="ECO:0000256" key="2">
    <source>
        <dbReference type="ARBA" id="ARBA00012438"/>
    </source>
</evidence>
<dbReference type="InterPro" id="IPR050351">
    <property type="entry name" value="BphY/WalK/GraS-like"/>
</dbReference>
<comment type="catalytic activity">
    <reaction evidence="1">
        <text>ATP + protein L-histidine = ADP + protein N-phospho-L-histidine.</text>
        <dbReference type="EC" id="2.7.13.3"/>
    </reaction>
</comment>
<dbReference type="PROSITE" id="PS50109">
    <property type="entry name" value="HIS_KIN"/>
    <property type="match status" value="1"/>
</dbReference>
<dbReference type="SMART" id="SM00387">
    <property type="entry name" value="HATPase_c"/>
    <property type="match status" value="1"/>
</dbReference>
<dbReference type="PANTHER" id="PTHR42878:SF15">
    <property type="entry name" value="BACTERIOPHYTOCHROME"/>
    <property type="match status" value="1"/>
</dbReference>
<dbReference type="EC" id="2.7.13.3" evidence="2"/>
<evidence type="ECO:0000256" key="7">
    <source>
        <dbReference type="SAM" id="Phobius"/>
    </source>
</evidence>
<dbReference type="Gene3D" id="6.10.340.10">
    <property type="match status" value="1"/>
</dbReference>
<dbReference type="InterPro" id="IPR003594">
    <property type="entry name" value="HATPase_dom"/>
</dbReference>
<evidence type="ECO:0000256" key="5">
    <source>
        <dbReference type="ARBA" id="ARBA00022777"/>
    </source>
</evidence>
<evidence type="ECO:0000256" key="3">
    <source>
        <dbReference type="ARBA" id="ARBA00022553"/>
    </source>
</evidence>
<dbReference type="EMBL" id="MDLC01000003">
    <property type="protein sequence ID" value="ODS24957.1"/>
    <property type="molecule type" value="Genomic_DNA"/>
</dbReference>
<dbReference type="PRINTS" id="PR00344">
    <property type="entry name" value="BCTRLSENSOR"/>
</dbReference>
<dbReference type="GO" id="GO:0000156">
    <property type="term" value="F:phosphorelay response regulator activity"/>
    <property type="evidence" value="ECO:0007669"/>
    <property type="project" value="TreeGrafter"/>
</dbReference>
<dbReference type="InterPro" id="IPR036890">
    <property type="entry name" value="HATPase_C_sf"/>
</dbReference>
<feature type="coiled-coil region" evidence="6">
    <location>
        <begin position="101"/>
        <end position="146"/>
    </location>
</feature>
<dbReference type="SUPFAM" id="SSF55874">
    <property type="entry name" value="ATPase domain of HSP90 chaperone/DNA topoisomerase II/histidine kinase"/>
    <property type="match status" value="1"/>
</dbReference>
<keyword evidence="5" id="KW-0418">Kinase</keyword>
<protein>
    <recommendedName>
        <fullName evidence="2">histidine kinase</fullName>
        <ecNumber evidence="2">2.7.13.3</ecNumber>
    </recommendedName>
</protein>
<organism evidence="9 10">
    <name type="scientific">Candidatus Endobugula sertula</name>
    <name type="common">Bugula neritina bacterial symbiont</name>
    <dbReference type="NCBI Taxonomy" id="62101"/>
    <lineage>
        <taxon>Bacteria</taxon>
        <taxon>Pseudomonadati</taxon>
        <taxon>Pseudomonadota</taxon>
        <taxon>Gammaproteobacteria</taxon>
        <taxon>Cellvibrionales</taxon>
        <taxon>Cellvibrionaceae</taxon>
        <taxon>Candidatus Endobugula</taxon>
    </lineage>
</organism>
<feature type="domain" description="Histidine kinase" evidence="8">
    <location>
        <begin position="153"/>
        <end position="367"/>
    </location>
</feature>
<comment type="caution">
    <text evidence="9">The sequence shown here is derived from an EMBL/GenBank/DDBJ whole genome shotgun (WGS) entry which is preliminary data.</text>
</comment>
<dbReference type="GO" id="GO:0030295">
    <property type="term" value="F:protein kinase activator activity"/>
    <property type="evidence" value="ECO:0007669"/>
    <property type="project" value="TreeGrafter"/>
</dbReference>
<dbReference type="Gene3D" id="3.30.565.10">
    <property type="entry name" value="Histidine kinase-like ATPase, C-terminal domain"/>
    <property type="match status" value="1"/>
</dbReference>
<dbReference type="AlphaFoldDB" id="A0A1D2QTP8"/>
<accession>A0A1D2QTP8</accession>
<dbReference type="Pfam" id="PF02518">
    <property type="entry name" value="HATPase_c"/>
    <property type="match status" value="1"/>
</dbReference>
<evidence type="ECO:0000256" key="4">
    <source>
        <dbReference type="ARBA" id="ARBA00022679"/>
    </source>
</evidence>
<dbReference type="InterPro" id="IPR005467">
    <property type="entry name" value="His_kinase_dom"/>
</dbReference>
<dbReference type="InterPro" id="IPR003661">
    <property type="entry name" value="HisK_dim/P_dom"/>
</dbReference>
<dbReference type="GO" id="GO:0007234">
    <property type="term" value="P:osmosensory signaling via phosphorelay pathway"/>
    <property type="evidence" value="ECO:0007669"/>
    <property type="project" value="TreeGrafter"/>
</dbReference>
<dbReference type="Proteomes" id="UP000242502">
    <property type="component" value="Unassembled WGS sequence"/>
</dbReference>
<evidence type="ECO:0000313" key="10">
    <source>
        <dbReference type="Proteomes" id="UP000242502"/>
    </source>
</evidence>
<keyword evidence="6" id="KW-0175">Coiled coil</keyword>
<dbReference type="CDD" id="cd00082">
    <property type="entry name" value="HisKA"/>
    <property type="match status" value="1"/>
</dbReference>
<evidence type="ECO:0000256" key="1">
    <source>
        <dbReference type="ARBA" id="ARBA00000085"/>
    </source>
</evidence>
<keyword evidence="4" id="KW-0808">Transferase</keyword>
<dbReference type="FunFam" id="3.30.565.10:FF:000006">
    <property type="entry name" value="Sensor histidine kinase WalK"/>
    <property type="match status" value="1"/>
</dbReference>
<sequence length="376" mass="43144">MRIEVALKNVYERLVKKALTIMLVQGVKTFFVSLFILYLFYRLVTRHIIFIENFLKDVDLTLPFSELRLQRKKKVFDDELDHLVRAYNTMSVNLQEAYLDLKQVNIELENDIIARKKAEAEVKQLNEELEYRVEQRTAEIEAANKELNAFCYSVSHDLRAPIRRIERFRCNFEVSYGDMLDKQGVHYLNRIAACVSEMNEMIDSFLTLSKATTVELSFERVNLSVIAKRTIARLQERDEGRQVKMLIEDGMVAYGDSRLAELLIANVLGNAWKYTSKTSQPQIAFYSKVIDGEKVYIVEDNGVGFDMSFAKNLFTPFTRLHTTKDFSGIGIGLATVKRIVARHGGRVWAESEVNVGAKIFFTLKGKDIGYGVISAD</sequence>
<dbReference type="GO" id="GO:0000155">
    <property type="term" value="F:phosphorelay sensor kinase activity"/>
    <property type="evidence" value="ECO:0007669"/>
    <property type="project" value="InterPro"/>
</dbReference>
<dbReference type="InterPro" id="IPR004358">
    <property type="entry name" value="Sig_transdc_His_kin-like_C"/>
</dbReference>
<dbReference type="InterPro" id="IPR036097">
    <property type="entry name" value="HisK_dim/P_sf"/>
</dbReference>
<reference evidence="9 10" key="1">
    <citation type="journal article" date="2016" name="Appl. Environ. Microbiol.">
        <title>Lack of Overt Genome Reduction in the Bryostatin-Producing Bryozoan Symbiont "Candidatus Endobugula sertula".</title>
        <authorList>
            <person name="Miller I.J."/>
            <person name="Vanee N."/>
            <person name="Fong S.S."/>
            <person name="Lim-Fong G.E."/>
            <person name="Kwan J.C."/>
        </authorList>
    </citation>
    <scope>NUCLEOTIDE SEQUENCE [LARGE SCALE GENOMIC DNA]</scope>
    <source>
        <strain evidence="9">AB1-4</strain>
    </source>
</reference>
<dbReference type="PANTHER" id="PTHR42878">
    <property type="entry name" value="TWO-COMPONENT HISTIDINE KINASE"/>
    <property type="match status" value="1"/>
</dbReference>
<dbReference type="Gene3D" id="1.10.287.130">
    <property type="match status" value="1"/>
</dbReference>
<name>A0A1D2QTP8_9GAMM</name>
<keyword evidence="7" id="KW-0812">Transmembrane</keyword>
<gene>
    <name evidence="9" type="ORF">AB835_01475</name>
</gene>
<keyword evidence="3" id="KW-0597">Phosphoprotein</keyword>
<evidence type="ECO:0000259" key="8">
    <source>
        <dbReference type="PROSITE" id="PS50109"/>
    </source>
</evidence>
<dbReference type="STRING" id="62101.AB835_01475"/>
<keyword evidence="7" id="KW-0472">Membrane</keyword>
<proteinExistence type="predicted"/>
<keyword evidence="7" id="KW-1133">Transmembrane helix</keyword>
<evidence type="ECO:0000313" key="9">
    <source>
        <dbReference type="EMBL" id="ODS24957.1"/>
    </source>
</evidence>
<evidence type="ECO:0000256" key="6">
    <source>
        <dbReference type="SAM" id="Coils"/>
    </source>
</evidence>
<dbReference type="GO" id="GO:0005886">
    <property type="term" value="C:plasma membrane"/>
    <property type="evidence" value="ECO:0007669"/>
    <property type="project" value="UniProtKB-ARBA"/>
</dbReference>